<evidence type="ECO:0000256" key="1">
    <source>
        <dbReference type="ARBA" id="ARBA00004651"/>
    </source>
</evidence>
<evidence type="ECO:0000259" key="7">
    <source>
        <dbReference type="Pfam" id="PF02687"/>
    </source>
</evidence>
<accession>A0A8J7JAL2</accession>
<comment type="subcellular location">
    <subcellularLocation>
        <location evidence="1">Cell membrane</location>
        <topology evidence="1">Multi-pass membrane protein</topology>
    </subcellularLocation>
</comment>
<dbReference type="Pfam" id="PF12704">
    <property type="entry name" value="MacB_PCD"/>
    <property type="match status" value="2"/>
</dbReference>
<dbReference type="RefSeq" id="WP_199382805.1">
    <property type="nucleotide sequence ID" value="NZ_JAEMHM010000003.1"/>
</dbReference>
<evidence type="ECO:0000256" key="5">
    <source>
        <dbReference type="ARBA" id="ARBA00023136"/>
    </source>
</evidence>
<dbReference type="PANTHER" id="PTHR30287:SF2">
    <property type="entry name" value="BLL1001 PROTEIN"/>
    <property type="match status" value="1"/>
</dbReference>
<feature type="transmembrane region" description="Helical" evidence="6">
    <location>
        <begin position="456"/>
        <end position="476"/>
    </location>
</feature>
<feature type="transmembrane region" description="Helical" evidence="6">
    <location>
        <begin position="255"/>
        <end position="279"/>
    </location>
</feature>
<dbReference type="InterPro" id="IPR025857">
    <property type="entry name" value="MacB_PCD"/>
</dbReference>
<comment type="caution">
    <text evidence="9">The sequence shown here is derived from an EMBL/GenBank/DDBJ whole genome shotgun (WGS) entry which is preliminary data.</text>
</comment>
<dbReference type="AlphaFoldDB" id="A0A8J7JAL2"/>
<feature type="transmembrane region" description="Helical" evidence="6">
    <location>
        <begin position="424"/>
        <end position="449"/>
    </location>
</feature>
<name>A0A8J7JAL2_9BACT</name>
<feature type="transmembrane region" description="Helical" evidence="6">
    <location>
        <begin position="720"/>
        <end position="739"/>
    </location>
</feature>
<evidence type="ECO:0000259" key="8">
    <source>
        <dbReference type="Pfam" id="PF12704"/>
    </source>
</evidence>
<protein>
    <submittedName>
        <fullName evidence="9">ABC transporter permease</fullName>
    </submittedName>
</protein>
<dbReference type="Pfam" id="PF02687">
    <property type="entry name" value="FtsX"/>
    <property type="match status" value="2"/>
</dbReference>
<evidence type="ECO:0000313" key="9">
    <source>
        <dbReference type="EMBL" id="MBJ6723966.1"/>
    </source>
</evidence>
<evidence type="ECO:0000313" key="10">
    <source>
        <dbReference type="Proteomes" id="UP000636888"/>
    </source>
</evidence>
<evidence type="ECO:0000256" key="4">
    <source>
        <dbReference type="ARBA" id="ARBA00022989"/>
    </source>
</evidence>
<keyword evidence="2" id="KW-1003">Cell membrane</keyword>
<feature type="transmembrane region" description="Helical" evidence="6">
    <location>
        <begin position="767"/>
        <end position="791"/>
    </location>
</feature>
<keyword evidence="4 6" id="KW-1133">Transmembrane helix</keyword>
<dbReference type="InterPro" id="IPR003838">
    <property type="entry name" value="ABC3_permease_C"/>
</dbReference>
<feature type="domain" description="MacB-like periplasmic core" evidence="8">
    <location>
        <begin position="18"/>
        <end position="218"/>
    </location>
</feature>
<proteinExistence type="predicted"/>
<organism evidence="9 10">
    <name type="scientific">Geomesophilobacter sediminis</name>
    <dbReference type="NCBI Taxonomy" id="2798584"/>
    <lineage>
        <taxon>Bacteria</taxon>
        <taxon>Pseudomonadati</taxon>
        <taxon>Thermodesulfobacteriota</taxon>
        <taxon>Desulfuromonadia</taxon>
        <taxon>Geobacterales</taxon>
        <taxon>Geobacteraceae</taxon>
        <taxon>Geomesophilobacter</taxon>
    </lineage>
</organism>
<evidence type="ECO:0000256" key="2">
    <source>
        <dbReference type="ARBA" id="ARBA00022475"/>
    </source>
</evidence>
<feature type="domain" description="ABC3 transporter permease C-terminal" evidence="7">
    <location>
        <begin position="258"/>
        <end position="382"/>
    </location>
</feature>
<sequence>MILWRAAARHLLRHPWQTVLAVLGVALGVAVVTAVDLANETARRAFTSAAQAVAGKATHQVVAGPAGIPEELYRSLRLSGIRECAPMLTAPVQTAAPPYRTLQLVGIDPFAEAPVRSYTGHFSGPLLETLVAQQGSCLLLQSTAAALRLRPGQPFTVESGGRRVLLTLAGYLDPPDAVTRLGLDSVLVVDIATAQEVLSQEGRLTRIDLVLPEGEAGARELAALEKLLPRGTSVVSAGARAGALDRMTRAFRLNLTALSLLALVVGMFLIYNTMTFSVITRRSTIGMLRALGVTRREVCAGVLGEAFLLGSAGTVAGLLLGSLLARELTRLVTRTINDLYFTLQVTGVHLYPETVLKGVLLGVGATLAAALPPALEATGAPPRAAMARSDIEETRRRLVPWAALAGALLMAAGGGLFFVSSAGITGGFAALFAVIIGYALTVPGAVLVLSRLFRPLLGLWLGVIGKMAARGVVVSLSRTGVAAAALVVAVSATIGVGIMVGSFRDTVQQWLGSWLRADVYLRVADRGNARLRPVLDPGLVRRVAAAPGAAGYTLSRRVSVEGAEGATEIFSLQMPKSTFIGYRFKEGDPEAAWGPFSRGEAVVVSEPYAYRHHLTVGRRLTLATAHGPRSFGVAGVFYDYGTDAGIVMMSRGAYLANWDDPGVDGMSFYARPGVSPGELVAQLRRLAGSAEVFVISNAELRRATVQVFDRTFAITGVLRLLTLVVACIGILAALMALQVERARELAVMRALGLTPAQVWGTVIGETALIGILSGILSVPLGIIQALVLIYVVNLRSFGWTMELSIDPLLVLQSVALALVAAVLGGIYPSLRIARSLPALALKEE</sequence>
<feature type="domain" description="MacB-like periplasmic core" evidence="8">
    <location>
        <begin position="479"/>
        <end position="685"/>
    </location>
</feature>
<feature type="transmembrane region" description="Helical" evidence="6">
    <location>
        <begin position="398"/>
        <end position="418"/>
    </location>
</feature>
<evidence type="ECO:0000256" key="6">
    <source>
        <dbReference type="SAM" id="Phobius"/>
    </source>
</evidence>
<feature type="transmembrane region" description="Helical" evidence="6">
    <location>
        <begin position="803"/>
        <end position="827"/>
    </location>
</feature>
<keyword evidence="10" id="KW-1185">Reference proteome</keyword>
<reference evidence="9" key="1">
    <citation type="submission" date="2020-12" db="EMBL/GenBank/DDBJ databases">
        <title>Geomonas sp. Red875, isolated from river sediment.</title>
        <authorList>
            <person name="Xu Z."/>
            <person name="Zhang Z."/>
            <person name="Masuda Y."/>
            <person name="Itoh H."/>
            <person name="Senoo K."/>
        </authorList>
    </citation>
    <scope>NUCLEOTIDE SEQUENCE</scope>
    <source>
        <strain evidence="9">Red875</strain>
    </source>
</reference>
<feature type="transmembrane region" description="Helical" evidence="6">
    <location>
        <begin position="482"/>
        <end position="503"/>
    </location>
</feature>
<keyword evidence="5 6" id="KW-0472">Membrane</keyword>
<dbReference type="GO" id="GO:0005886">
    <property type="term" value="C:plasma membrane"/>
    <property type="evidence" value="ECO:0007669"/>
    <property type="project" value="UniProtKB-SubCell"/>
</dbReference>
<dbReference type="InterPro" id="IPR038766">
    <property type="entry name" value="Membrane_comp_ABC_pdt"/>
</dbReference>
<dbReference type="Proteomes" id="UP000636888">
    <property type="component" value="Unassembled WGS sequence"/>
</dbReference>
<gene>
    <name evidence="9" type="ORF">JFN93_04530</name>
</gene>
<evidence type="ECO:0000256" key="3">
    <source>
        <dbReference type="ARBA" id="ARBA00022692"/>
    </source>
</evidence>
<keyword evidence="3 6" id="KW-0812">Transmembrane</keyword>
<feature type="domain" description="ABC3 transporter permease C-terminal" evidence="7">
    <location>
        <begin position="720"/>
        <end position="835"/>
    </location>
</feature>
<dbReference type="PANTHER" id="PTHR30287">
    <property type="entry name" value="MEMBRANE COMPONENT OF PREDICTED ABC SUPERFAMILY METABOLITE UPTAKE TRANSPORTER"/>
    <property type="match status" value="1"/>
</dbReference>
<feature type="transmembrane region" description="Helical" evidence="6">
    <location>
        <begin position="300"/>
        <end position="325"/>
    </location>
</feature>
<dbReference type="EMBL" id="JAEMHM010000003">
    <property type="protein sequence ID" value="MBJ6723966.1"/>
    <property type="molecule type" value="Genomic_DNA"/>
</dbReference>